<keyword evidence="3" id="KW-1185">Reference proteome</keyword>
<dbReference type="AlphaFoldDB" id="A0A3Q1ICP5"/>
<dbReference type="InParanoid" id="A0A3Q1ICP5"/>
<dbReference type="GeneTree" id="ENSGT00980000199049"/>
<dbReference type="Ensembl" id="ENSATET00000018233.2">
    <property type="protein sequence ID" value="ENSATEP00000017935.1"/>
    <property type="gene ID" value="ENSATEG00000012464.2"/>
</dbReference>
<reference evidence="2" key="3">
    <citation type="submission" date="2025-09" db="UniProtKB">
        <authorList>
            <consortium name="Ensembl"/>
        </authorList>
    </citation>
    <scope>IDENTIFICATION</scope>
</reference>
<protein>
    <submittedName>
        <fullName evidence="2">Uncharacterized protein</fullName>
    </submittedName>
</protein>
<accession>A0A3Q1ICP5</accession>
<evidence type="ECO:0000256" key="1">
    <source>
        <dbReference type="SAM" id="MobiDB-lite"/>
    </source>
</evidence>
<dbReference type="OrthoDB" id="8924832at2759"/>
<dbReference type="Proteomes" id="UP000265040">
    <property type="component" value="Chromosome 8"/>
</dbReference>
<proteinExistence type="predicted"/>
<sequence length="147" mass="16652">MVKTESNKQSACDGLLSCCRSLVVLFSQSGHHHSQELLESCLDITMQHAQLCICGLDVVQVLHSPGQTLQDNFSVSNNVSKFTEIPLSPGVDNQTPGKTRQSEQQDPRHQRRSWRRCPGWWRARSLSIQPFLLVLDVSVWSRRSCHL</sequence>
<reference evidence="2" key="1">
    <citation type="submission" date="2021-04" db="EMBL/GenBank/DDBJ databases">
        <authorList>
            <consortium name="Wellcome Sanger Institute Data Sharing"/>
        </authorList>
    </citation>
    <scope>NUCLEOTIDE SEQUENCE [LARGE SCALE GENOMIC DNA]</scope>
</reference>
<organism evidence="2 3">
    <name type="scientific">Anabas testudineus</name>
    <name type="common">Climbing perch</name>
    <name type="synonym">Anthias testudineus</name>
    <dbReference type="NCBI Taxonomy" id="64144"/>
    <lineage>
        <taxon>Eukaryota</taxon>
        <taxon>Metazoa</taxon>
        <taxon>Chordata</taxon>
        <taxon>Craniata</taxon>
        <taxon>Vertebrata</taxon>
        <taxon>Euteleostomi</taxon>
        <taxon>Actinopterygii</taxon>
        <taxon>Neopterygii</taxon>
        <taxon>Teleostei</taxon>
        <taxon>Neoteleostei</taxon>
        <taxon>Acanthomorphata</taxon>
        <taxon>Anabantaria</taxon>
        <taxon>Anabantiformes</taxon>
        <taxon>Anabantoidei</taxon>
        <taxon>Anabantidae</taxon>
        <taxon>Anabas</taxon>
    </lineage>
</organism>
<name>A0A3Q1ICP5_ANATE</name>
<evidence type="ECO:0000313" key="3">
    <source>
        <dbReference type="Proteomes" id="UP000265040"/>
    </source>
</evidence>
<feature type="region of interest" description="Disordered" evidence="1">
    <location>
        <begin position="84"/>
        <end position="111"/>
    </location>
</feature>
<evidence type="ECO:0000313" key="2">
    <source>
        <dbReference type="Ensembl" id="ENSATEP00000017935.1"/>
    </source>
</evidence>
<reference evidence="2" key="2">
    <citation type="submission" date="2025-08" db="UniProtKB">
        <authorList>
            <consortium name="Ensembl"/>
        </authorList>
    </citation>
    <scope>IDENTIFICATION</scope>
</reference>